<reference evidence="2 3" key="1">
    <citation type="journal article" date="2017" name="BMC Genomics">
        <title>Comparative genomic and phylogenomic analyses of the Bifidobacteriaceae family.</title>
        <authorList>
            <person name="Lugli G.A."/>
            <person name="Milani C."/>
            <person name="Turroni F."/>
            <person name="Duranti S."/>
            <person name="Mancabelli L."/>
            <person name="Mangifesta M."/>
            <person name="Ferrario C."/>
            <person name="Modesto M."/>
            <person name="Mattarelli P."/>
            <person name="Jiri K."/>
            <person name="van Sinderen D."/>
            <person name="Ventura M."/>
        </authorList>
    </citation>
    <scope>NUCLEOTIDE SEQUENCE [LARGE SCALE GENOMIC DNA]</scope>
    <source>
        <strain evidence="2 3">DSM 24742</strain>
    </source>
</reference>
<keyword evidence="1" id="KW-0812">Transmembrane</keyword>
<dbReference type="AlphaFoldDB" id="A0A261EWR5"/>
<feature type="transmembrane region" description="Helical" evidence="1">
    <location>
        <begin position="442"/>
        <end position="469"/>
    </location>
</feature>
<feature type="transmembrane region" description="Helical" evidence="1">
    <location>
        <begin position="312"/>
        <end position="336"/>
    </location>
</feature>
<keyword evidence="1" id="KW-1133">Transmembrane helix</keyword>
<organism evidence="2 3">
    <name type="scientific">Pseudoscardovia radai</name>
    <dbReference type="NCBI Taxonomy" id="987066"/>
    <lineage>
        <taxon>Bacteria</taxon>
        <taxon>Bacillati</taxon>
        <taxon>Actinomycetota</taxon>
        <taxon>Actinomycetes</taxon>
        <taxon>Bifidobacteriales</taxon>
        <taxon>Bifidobacteriaceae</taxon>
        <taxon>Pseudoscardovia</taxon>
    </lineage>
</organism>
<feature type="transmembrane region" description="Helical" evidence="1">
    <location>
        <begin position="370"/>
        <end position="392"/>
    </location>
</feature>
<name>A0A261EWR5_9BIFI</name>
<feature type="transmembrane region" description="Helical" evidence="1">
    <location>
        <begin position="208"/>
        <end position="228"/>
    </location>
</feature>
<proteinExistence type="predicted"/>
<sequence length="508" mass="56370">MPIDWHEVSKGRLRQYANLPDARIVPVSHPITGDWYVFDTGEWRSCRTVHELFRLELEHDSDGRHACARKPKDFTREVAAWKAIGEWEPVVDGGVVSRAWLESKASAYTNRLRQVKGTLWAMVRGPRMSPDEWTMRIRVLSGESSFPEDWADWWKSIDAPHYRRRFQDLRNDDFRTQSAEAPRSLSVASVAVDRRDVLALPGERQTSLTVFFLAVAAFVAITVGYITWSLAFMESKGSFGAFDTPLTYYVLGNGNTGAVLPGLPAWIPRSVATGISTAVFALMLVGLFFAGGAGILLFPYLRMRGHRKAGSYFAVCLYFLVIVGMLLYGRIISAFIQDTVIPSGRLSLAQVNAVSAGSAHAYTFCTLRHILLLAAILLAVTVAFSVLLMRQLRLSETDDARALRVRNLRRRLIAFGVGVVLSLPIAVHSFDPVRMEGAGAPFLLTYLVLSALVLFLCTTLIPGEVMYAWFEAGVRLRARAVVLPAFCAVLEFCIAVMLGTIAFLEGLV</sequence>
<dbReference type="EMBL" id="MWWR01000009">
    <property type="protein sequence ID" value="OZG51287.1"/>
    <property type="molecule type" value="Genomic_DNA"/>
</dbReference>
<evidence type="ECO:0000256" key="1">
    <source>
        <dbReference type="SAM" id="Phobius"/>
    </source>
</evidence>
<comment type="caution">
    <text evidence="2">The sequence shown here is derived from an EMBL/GenBank/DDBJ whole genome shotgun (WGS) entry which is preliminary data.</text>
</comment>
<keyword evidence="3" id="KW-1185">Reference proteome</keyword>
<gene>
    <name evidence="2" type="ORF">PSRA_1231</name>
</gene>
<accession>A0A261EWR5</accession>
<evidence type="ECO:0000313" key="3">
    <source>
        <dbReference type="Proteomes" id="UP000216725"/>
    </source>
</evidence>
<dbReference type="RefSeq" id="WP_094661042.1">
    <property type="nucleotide sequence ID" value="NZ_JBKZBO010000019.1"/>
</dbReference>
<dbReference type="Proteomes" id="UP000216725">
    <property type="component" value="Unassembled WGS sequence"/>
</dbReference>
<feature type="transmembrane region" description="Helical" evidence="1">
    <location>
        <begin position="412"/>
        <end position="430"/>
    </location>
</feature>
<dbReference type="OrthoDB" id="3454650at2"/>
<feature type="transmembrane region" description="Helical" evidence="1">
    <location>
        <begin position="278"/>
        <end position="300"/>
    </location>
</feature>
<keyword evidence="1" id="KW-0472">Membrane</keyword>
<protein>
    <submittedName>
        <fullName evidence="2">Uncharacterized protein</fullName>
    </submittedName>
</protein>
<feature type="transmembrane region" description="Helical" evidence="1">
    <location>
        <begin position="481"/>
        <end position="504"/>
    </location>
</feature>
<evidence type="ECO:0000313" key="2">
    <source>
        <dbReference type="EMBL" id="OZG51287.1"/>
    </source>
</evidence>